<evidence type="ECO:0000313" key="3">
    <source>
        <dbReference type="EMBL" id="MBK1714211.1"/>
    </source>
</evidence>
<dbReference type="SUPFAM" id="SSF52540">
    <property type="entry name" value="P-loop containing nucleoside triphosphate hydrolases"/>
    <property type="match status" value="1"/>
</dbReference>
<dbReference type="Gene3D" id="1.10.8.80">
    <property type="entry name" value="Magnesium chelatase subunit I, C-Terminal domain"/>
    <property type="match status" value="1"/>
</dbReference>
<feature type="region of interest" description="Disordered" evidence="1">
    <location>
        <begin position="315"/>
        <end position="350"/>
    </location>
</feature>
<gene>
    <name evidence="3" type="primary">bchD</name>
    <name evidence="3" type="ORF">CKO43_15665</name>
</gene>
<dbReference type="Pfam" id="PF17863">
    <property type="entry name" value="AAA_lid_2"/>
    <property type="match status" value="1"/>
</dbReference>
<sequence>MATKPWEDATLAAAVFAVDPAGIGGVHLRSPAGPVRDRWLAALTRALPTPPRRMPVGIADDRLLGGLDLAGTLQAGRPVAQRGLLADADGGVVLAVMAERLPPGTAAKMAAVMDRGEVVVERDGVALAHDTRFGVIAFDEGGPDDDPVPIALTDRLGLKLDFTHIPPREAPEIDFGDVADARALLPRVRCSDEALQALVNAAVALGIASLRAPLQALRVACAHAALHGRETVEAEDAGAAARLVFAPRATQLPPQPEAEAEPDQPPPPPEQNDSEQPPPDSDEQPEELKGPMEDQVLDAVLASLPPALLAQMQADYASRERARSSGKSGALHKGGHRGRPSGIRRGEPKAGQRLNLIATLRAAAPWQRVRGAVKPRVQVRPDDFHVTHYRQRRETTTIFVVDASGSSALNRMAEAKGAVELLLADCYVRRDKVAVIAFRGKAAELLLPPTRSLVRAKRSLAGLPGGGGTPLAAALDAASALAEGIRRRGDTPLVVFLTDGRANVALDGTGGRPKAEADALDAARRMLASGAATMLIDTSPQPAAQARKIAGAMQATYMPLPHAGAQTLSQVVRARAGG</sequence>
<feature type="domain" description="VWFA" evidence="2">
    <location>
        <begin position="396"/>
        <end position="551"/>
    </location>
</feature>
<dbReference type="RefSeq" id="WP_200229295.1">
    <property type="nucleotide sequence ID" value="NZ_NRRT01000031.1"/>
</dbReference>
<dbReference type="PROSITE" id="PS50234">
    <property type="entry name" value="VWFA"/>
    <property type="match status" value="1"/>
</dbReference>
<dbReference type="SMART" id="SM00327">
    <property type="entry name" value="VWA"/>
    <property type="match status" value="1"/>
</dbReference>
<feature type="region of interest" description="Disordered" evidence="1">
    <location>
        <begin position="253"/>
        <end position="289"/>
    </location>
</feature>
<dbReference type="InterPro" id="IPR002035">
    <property type="entry name" value="VWF_A"/>
</dbReference>
<dbReference type="NCBIfam" id="NF009943">
    <property type="entry name" value="PRK13406.1"/>
    <property type="match status" value="1"/>
</dbReference>
<organism evidence="3 4">
    <name type="scientific">Rubrivivax gelatinosus</name>
    <name type="common">Rhodocyclus gelatinosus</name>
    <name type="synonym">Rhodopseudomonas gelatinosa</name>
    <dbReference type="NCBI Taxonomy" id="28068"/>
    <lineage>
        <taxon>Bacteria</taxon>
        <taxon>Pseudomonadati</taxon>
        <taxon>Pseudomonadota</taxon>
        <taxon>Betaproteobacteria</taxon>
        <taxon>Burkholderiales</taxon>
        <taxon>Sphaerotilaceae</taxon>
        <taxon>Rubrivivax</taxon>
    </lineage>
</organism>
<dbReference type="Pfam" id="PF13519">
    <property type="entry name" value="VWA_2"/>
    <property type="match status" value="1"/>
</dbReference>
<evidence type="ECO:0000256" key="1">
    <source>
        <dbReference type="SAM" id="MobiDB-lite"/>
    </source>
</evidence>
<dbReference type="EMBL" id="NRRU01000059">
    <property type="protein sequence ID" value="MBK1714211.1"/>
    <property type="molecule type" value="Genomic_DNA"/>
</dbReference>
<protein>
    <submittedName>
        <fullName evidence="3">Magnesium chelatase ATPase subunit D</fullName>
    </submittedName>
</protein>
<reference evidence="3" key="2">
    <citation type="journal article" date="2020" name="Microorganisms">
        <title>Osmotic Adaptation and Compatible Solute Biosynthesis of Phototrophic Bacteria as Revealed from Genome Analyses.</title>
        <authorList>
            <person name="Imhoff J.F."/>
            <person name="Rahn T."/>
            <person name="Kunzel S."/>
            <person name="Keller A."/>
            <person name="Neulinger S.C."/>
        </authorList>
    </citation>
    <scope>NUCLEOTIDE SEQUENCE</scope>
    <source>
        <strain evidence="3">IM 151</strain>
    </source>
</reference>
<evidence type="ECO:0000259" key="2">
    <source>
        <dbReference type="PROSITE" id="PS50234"/>
    </source>
</evidence>
<dbReference type="Gene3D" id="3.40.50.410">
    <property type="entry name" value="von Willebrand factor, type A domain"/>
    <property type="match status" value="1"/>
</dbReference>
<dbReference type="InterPro" id="IPR036465">
    <property type="entry name" value="vWFA_dom_sf"/>
</dbReference>
<dbReference type="PANTHER" id="PTHR43473">
    <property type="entry name" value="MAGNESIUM-CHELATASE SUBUNIT CHLD, CHLOROPLASTIC"/>
    <property type="match status" value="1"/>
</dbReference>
<dbReference type="PANTHER" id="PTHR43473:SF2">
    <property type="entry name" value="MAGNESIUM-CHELATASE SUBUNIT CHLD, CHLOROPLASTIC"/>
    <property type="match status" value="1"/>
</dbReference>
<dbReference type="InterPro" id="IPR041628">
    <property type="entry name" value="ChlI/MoxR_AAA_lid"/>
</dbReference>
<dbReference type="SUPFAM" id="SSF53300">
    <property type="entry name" value="vWA-like"/>
    <property type="match status" value="1"/>
</dbReference>
<proteinExistence type="predicted"/>
<accession>A0ABS1DYJ3</accession>
<reference evidence="3" key="1">
    <citation type="submission" date="2017-08" db="EMBL/GenBank/DDBJ databases">
        <authorList>
            <person name="Imhoff J.F."/>
            <person name="Rahn T."/>
            <person name="Kuenzel S."/>
            <person name="Neulinger S.C."/>
        </authorList>
    </citation>
    <scope>NUCLEOTIDE SEQUENCE</scope>
    <source>
        <strain evidence="3">IM 151</strain>
    </source>
</reference>
<dbReference type="Gene3D" id="3.40.50.300">
    <property type="entry name" value="P-loop containing nucleotide triphosphate hydrolases"/>
    <property type="match status" value="1"/>
</dbReference>
<dbReference type="Proteomes" id="UP001041814">
    <property type="component" value="Unassembled WGS sequence"/>
</dbReference>
<name>A0ABS1DYJ3_RUBGE</name>
<keyword evidence="4" id="KW-1185">Reference proteome</keyword>
<evidence type="ECO:0000313" key="4">
    <source>
        <dbReference type="Proteomes" id="UP001041814"/>
    </source>
</evidence>
<comment type="caution">
    <text evidence="3">The sequence shown here is derived from an EMBL/GenBank/DDBJ whole genome shotgun (WGS) entry which is preliminary data.</text>
</comment>
<dbReference type="InterPro" id="IPR027417">
    <property type="entry name" value="P-loop_NTPase"/>
</dbReference>